<feature type="compositionally biased region" description="Basic and acidic residues" evidence="3">
    <location>
        <begin position="149"/>
        <end position="172"/>
    </location>
</feature>
<dbReference type="SUPFAM" id="SSF52540">
    <property type="entry name" value="P-loop containing nucleoside triphosphate hydrolases"/>
    <property type="match status" value="1"/>
</dbReference>
<dbReference type="Gene3D" id="1.10.10.10">
    <property type="entry name" value="Winged helix-like DNA-binding domain superfamily/Winged helix DNA-binding domain"/>
    <property type="match status" value="1"/>
</dbReference>
<feature type="compositionally biased region" description="Polar residues" evidence="3">
    <location>
        <begin position="173"/>
        <end position="184"/>
    </location>
</feature>
<dbReference type="InterPro" id="IPR027417">
    <property type="entry name" value="P-loop_NTPase"/>
</dbReference>
<dbReference type="InterPro" id="IPR011029">
    <property type="entry name" value="DEATH-like_dom_sf"/>
</dbReference>
<protein>
    <recommendedName>
        <fullName evidence="4">Death domain-containing protein</fullName>
    </recommendedName>
</protein>
<feature type="region of interest" description="Disordered" evidence="3">
    <location>
        <begin position="145"/>
        <end position="184"/>
    </location>
</feature>
<dbReference type="InterPro" id="IPR000488">
    <property type="entry name" value="Death_dom"/>
</dbReference>
<dbReference type="PROSITE" id="PS50088">
    <property type="entry name" value="ANK_REPEAT"/>
    <property type="match status" value="1"/>
</dbReference>
<dbReference type="OrthoDB" id="10252328at2759"/>
<keyword evidence="1" id="KW-0677">Repeat</keyword>
<feature type="repeat" description="ANK" evidence="2">
    <location>
        <begin position="2"/>
        <end position="26"/>
    </location>
</feature>
<dbReference type="AlphaFoldDB" id="A0A8B6F2V7"/>
<proteinExistence type="predicted"/>
<evidence type="ECO:0000313" key="5">
    <source>
        <dbReference type="EMBL" id="VDI43500.1"/>
    </source>
</evidence>
<dbReference type="Gene3D" id="3.40.50.300">
    <property type="entry name" value="P-loop containing nucleotide triphosphate hydrolases"/>
    <property type="match status" value="1"/>
</dbReference>
<feature type="domain" description="Death" evidence="4">
    <location>
        <begin position="871"/>
        <end position="944"/>
    </location>
</feature>
<dbReference type="PROSITE" id="PS50297">
    <property type="entry name" value="ANK_REP_REGION"/>
    <property type="match status" value="1"/>
</dbReference>
<dbReference type="Gene3D" id="1.10.533.10">
    <property type="entry name" value="Death Domain, Fas"/>
    <property type="match status" value="2"/>
</dbReference>
<dbReference type="PANTHER" id="PTHR47679:SF2">
    <property type="entry name" value="C-TERMINAL OF ROC (COR) DOMAIN-CONTAINING PROTEIN"/>
    <property type="match status" value="1"/>
</dbReference>
<evidence type="ECO:0000256" key="3">
    <source>
        <dbReference type="SAM" id="MobiDB-lite"/>
    </source>
</evidence>
<dbReference type="Pfam" id="PF00023">
    <property type="entry name" value="Ank"/>
    <property type="match status" value="1"/>
</dbReference>
<dbReference type="CDD" id="cd01670">
    <property type="entry name" value="Death"/>
    <property type="match status" value="1"/>
</dbReference>
<dbReference type="Gene3D" id="3.30.70.1390">
    <property type="entry name" value="ROC domain from the Parkinson's disease-associated leucine-rich repeat kinase 2"/>
    <property type="match status" value="1"/>
</dbReference>
<keyword evidence="2" id="KW-0040">ANK repeat</keyword>
<dbReference type="Pfam" id="PF00531">
    <property type="entry name" value="Death"/>
    <property type="match status" value="1"/>
</dbReference>
<organism evidence="5 6">
    <name type="scientific">Mytilus galloprovincialis</name>
    <name type="common">Mediterranean mussel</name>
    <dbReference type="NCBI Taxonomy" id="29158"/>
    <lineage>
        <taxon>Eukaryota</taxon>
        <taxon>Metazoa</taxon>
        <taxon>Spiralia</taxon>
        <taxon>Lophotrochozoa</taxon>
        <taxon>Mollusca</taxon>
        <taxon>Bivalvia</taxon>
        <taxon>Autobranchia</taxon>
        <taxon>Pteriomorphia</taxon>
        <taxon>Mytilida</taxon>
        <taxon>Mytiloidea</taxon>
        <taxon>Mytilidae</taxon>
        <taxon>Mytilinae</taxon>
        <taxon>Mytilus</taxon>
    </lineage>
</organism>
<accession>A0A8B6F2V7</accession>
<dbReference type="PROSITE" id="PS50017">
    <property type="entry name" value="DEATH_DOMAIN"/>
    <property type="match status" value="1"/>
</dbReference>
<dbReference type="GO" id="GO:0007165">
    <property type="term" value="P:signal transduction"/>
    <property type="evidence" value="ECO:0007669"/>
    <property type="project" value="InterPro"/>
</dbReference>
<keyword evidence="6" id="KW-1185">Reference proteome</keyword>
<dbReference type="InterPro" id="IPR036388">
    <property type="entry name" value="WH-like_DNA-bd_sf"/>
</dbReference>
<comment type="caution">
    <text evidence="5">The sequence shown here is derived from an EMBL/GenBank/DDBJ whole genome shotgun (WGS) entry which is preliminary data.</text>
</comment>
<dbReference type="SMART" id="SM00248">
    <property type="entry name" value="ANK"/>
    <property type="match status" value="1"/>
</dbReference>
<dbReference type="InterPro" id="IPR002110">
    <property type="entry name" value="Ankyrin_rpt"/>
</dbReference>
<evidence type="ECO:0000313" key="6">
    <source>
        <dbReference type="Proteomes" id="UP000596742"/>
    </source>
</evidence>
<reference evidence="5" key="1">
    <citation type="submission" date="2018-11" db="EMBL/GenBank/DDBJ databases">
        <authorList>
            <person name="Alioto T."/>
            <person name="Alioto T."/>
        </authorList>
    </citation>
    <scope>NUCLEOTIDE SEQUENCE</scope>
</reference>
<evidence type="ECO:0000256" key="2">
    <source>
        <dbReference type="PROSITE-ProRule" id="PRU00023"/>
    </source>
</evidence>
<dbReference type="Proteomes" id="UP000596742">
    <property type="component" value="Unassembled WGS sequence"/>
</dbReference>
<name>A0A8B6F2V7_MYTGA</name>
<dbReference type="SUPFAM" id="SSF47986">
    <property type="entry name" value="DEATH domain"/>
    <property type="match status" value="1"/>
</dbReference>
<evidence type="ECO:0000259" key="4">
    <source>
        <dbReference type="PROSITE" id="PS50017"/>
    </source>
</evidence>
<dbReference type="EMBL" id="UYJE01006154">
    <property type="protein sequence ID" value="VDI43500.1"/>
    <property type="molecule type" value="Genomic_DNA"/>
</dbReference>
<sequence length="988" mass="112305">VLGRTALHMAAENGNLQLTRYLVEQGGIPPFVTTNETVMLKKYAELGVKDALRSVMYNRLLGSGSYQSYDMRCMVTGQFGVGKSSIVKLLAGVVIPEERDSTDGISLVEGRCGLDIDTRSWITIDPETDDAMDVVYNKVLMTSVEEDETQRTEKPDKPATCSSDEKAGDFQNKDYSQGDHSSQSKAIRSILTRDPSTQQPEIPSLLTQPSSCVQIEKKMKAKMTKIEIIGKMEKVLKSGKYKMKVGRLIFWDFGGQYVYYTTHQTFMTFRALYLVVFDGSKGLYEEIPDVLCFPGQHMTPTPAVFLLHWVNSILTYCKVDYNGIPKILFVATHKDKVPQEDVETRRELLYCEVEELFKEHEGRHHLVLDKQIFINATDDTDPDFEDLKTAITELIFNHPCWGEKMPNACVPLELEIAELVAQGRQILSLNEFEDLNAISNVSVLNSEQMKDFLHFQHSLGKIVYFDNIHLRDYVIINPLLMVEVMRSFVTDKGFWPQKRSMQKIFREMSESGIICREDLYQIWAQKNFKAVLPYKEFIFNILIHLDILAEQRRYDTFTGSRLPIEKFFVPCMVTNRNTTSFMYKECTAERAISLAFVFKGTVIPPALPNRLISACLSMWAVKTYEGRKLIFSGFIVVSLDKSHDIAVCVEGNKILLYLVHRTSAGLIVADIATGIKECLVLTMERISEFYRSTIQVKSGHQSPFHIEYACSQLKCFINEEKALQSSEWVCGGHNLTHKAGVWNVWNQDKRNDQCDENCPGLSDDALNQRPSDIELLRFSINFPSNQMFELVSYLNMFEKWNDITLNYPENVEVAKFLVLSKWREMEDGCNLKALAEALANMDISTHVLCQVRRVRIAKTEIPLEYLDFIPTEEILDALAPQIGQVFFQLGAEVGLSIGTLENIKSNNPRDLAAQNREVLFAWKEDRTVKPTIRVLVQALVNIGRGAYCLQEVLKNVDPNTLGHSSEMSAIPKKPQSHKQKTSTVCAIA</sequence>
<evidence type="ECO:0000256" key="1">
    <source>
        <dbReference type="ARBA" id="ARBA00022737"/>
    </source>
</evidence>
<dbReference type="Pfam" id="PF16095">
    <property type="entry name" value="COR-A"/>
    <property type="match status" value="1"/>
</dbReference>
<gene>
    <name evidence="5" type="ORF">MGAL_10B073563</name>
</gene>
<dbReference type="PANTHER" id="PTHR47679">
    <property type="entry name" value="PROTEIN TORNADO 1"/>
    <property type="match status" value="1"/>
</dbReference>
<feature type="non-terminal residue" evidence="5">
    <location>
        <position position="1"/>
    </location>
</feature>
<dbReference type="InterPro" id="IPR032171">
    <property type="entry name" value="COR-A"/>
</dbReference>